<comment type="similarity">
    <text evidence="9">Belongs to the class-III pyridoxal-phosphate-dependent aminotransferase family. BioA subfamily.</text>
</comment>
<feature type="modified residue" description="N6-(pyridoxal phosphate)lysine" evidence="9">
    <location>
        <position position="274"/>
    </location>
</feature>
<dbReference type="GO" id="GO:0005737">
    <property type="term" value="C:cytoplasm"/>
    <property type="evidence" value="ECO:0007669"/>
    <property type="project" value="UniProtKB-SubCell"/>
</dbReference>
<sequence length="431" mass="48224">MDIHKDHLSKNLSQRDQKHLWHPLTQHKLSPQMLAIVKAKGAILYDDAGKEYIDGIASWYTAMYGHCNPYITEKVSRQMQELDQVVFSGFTHEPAIRLSEVLMEILPGNQEKIFFSDNGSTATEIGIKMALQYHHNLGSGRNVMLAFEEGFHGDTFGAMSVSGLSVYNGAFEEHFIKVIRIPVPNGNNNLKVLQQLENLISQYKIAGFIYEPLVQGAAAMKMHDAAGLNEILKMCRENEIICVADEVMTGFGKTGKNFASEFMEVQPDIICLSKALTAGLLPMAITSCSQKIYDAFYSDEISKGLFHGHTYSANPLACTAAIAGIELLASEDIQKNIQDVINSHRDFGNKIVTHPRVKNLRQLGVILAFDLDIKMERYGNLRNRLFTHFMDAGVFLRPLGNTIYILAPFTVNPSELNKIYESIETALELFQ</sequence>
<dbReference type="Gene3D" id="3.90.1150.10">
    <property type="entry name" value="Aspartate Aminotransferase, domain 1"/>
    <property type="match status" value="1"/>
</dbReference>
<dbReference type="OrthoDB" id="9807885at2"/>
<feature type="binding site" evidence="9">
    <location>
        <begin position="309"/>
        <end position="310"/>
    </location>
    <ligand>
        <name>pyridoxal 5'-phosphate</name>
        <dbReference type="ChEBI" id="CHEBI:597326"/>
    </ligand>
</feature>
<keyword evidence="9" id="KW-0963">Cytoplasm</keyword>
<feature type="site" description="Participates in the substrate recognition with KAPA and in a stacking interaction with the adenine ring of SAM" evidence="9">
    <location>
        <position position="24"/>
    </location>
</feature>
<feature type="binding site" evidence="9">
    <location>
        <position position="274"/>
    </location>
    <ligand>
        <name>substrate</name>
    </ligand>
</feature>
<keyword evidence="6 9" id="KW-0093">Biotin biosynthesis</keyword>
<reference evidence="10 11" key="1">
    <citation type="submission" date="2019-08" db="EMBL/GenBank/DDBJ databases">
        <title>Antarcticibacterium arcticum sp. nov., a bacterium isolated from marine sediment of the Canadian Beaufort Sea.</title>
        <authorList>
            <person name="Lee Y.M."/>
            <person name="Baek K."/>
            <person name="Lee D.-H."/>
            <person name="Shin S.C."/>
            <person name="Jin Y.K."/>
            <person name="Park Y."/>
        </authorList>
    </citation>
    <scope>NUCLEOTIDE SEQUENCE [LARGE SCALE GENOMIC DNA]</scope>
    <source>
        <strain evidence="10 11">PAMC 28998</strain>
    </source>
</reference>
<comment type="pathway">
    <text evidence="2 9">Cofactor biosynthesis; biotin biosynthesis; 7,8-diaminononanoate from 8-amino-7-oxononanoate (SAM route): step 1/1.</text>
</comment>
<dbReference type="Proteomes" id="UP000321954">
    <property type="component" value="Chromosome"/>
</dbReference>
<comment type="subunit">
    <text evidence="9">Homodimer.</text>
</comment>
<comment type="cofactor">
    <cofactor evidence="1 9">
        <name>pyridoxal 5'-phosphate</name>
        <dbReference type="ChEBI" id="CHEBI:597326"/>
    </cofactor>
</comment>
<dbReference type="InterPro" id="IPR015424">
    <property type="entry name" value="PyrdxlP-dep_Trfase"/>
</dbReference>
<dbReference type="GO" id="GO:0009102">
    <property type="term" value="P:biotin biosynthetic process"/>
    <property type="evidence" value="ECO:0007669"/>
    <property type="project" value="UniProtKB-UniRule"/>
</dbReference>
<dbReference type="RefSeq" id="WP_146835117.1">
    <property type="nucleotide sequence ID" value="NZ_CP042476.1"/>
</dbReference>
<dbReference type="InterPro" id="IPR015421">
    <property type="entry name" value="PyrdxlP-dep_Trfase_major"/>
</dbReference>
<dbReference type="GO" id="GO:0030170">
    <property type="term" value="F:pyridoxal phosphate binding"/>
    <property type="evidence" value="ECO:0007669"/>
    <property type="project" value="UniProtKB-UniRule"/>
</dbReference>
<evidence type="ECO:0000313" key="11">
    <source>
        <dbReference type="Proteomes" id="UP000321954"/>
    </source>
</evidence>
<evidence type="ECO:0000313" key="10">
    <source>
        <dbReference type="EMBL" id="QED38288.1"/>
    </source>
</evidence>
<proteinExistence type="inferred from homology"/>
<feature type="binding site" evidence="9">
    <location>
        <position position="308"/>
    </location>
    <ligand>
        <name>substrate</name>
    </ligand>
</feature>
<comment type="caution">
    <text evidence="9">Lacks conserved residue(s) required for the propagation of feature annotation.</text>
</comment>
<dbReference type="HAMAP" id="MF_00834">
    <property type="entry name" value="BioA"/>
    <property type="match status" value="1"/>
</dbReference>
<evidence type="ECO:0000256" key="8">
    <source>
        <dbReference type="ARBA" id="ARBA00048449"/>
    </source>
</evidence>
<gene>
    <name evidence="9 10" type="primary">bioA</name>
    <name evidence="10" type="ORF">FK178_11440</name>
</gene>
<dbReference type="UniPathway" id="UPA00078">
    <property type="reaction ID" value="UER00160"/>
</dbReference>
<feature type="binding site" evidence="9">
    <location>
        <position position="245"/>
    </location>
    <ligand>
        <name>pyridoxal 5'-phosphate</name>
        <dbReference type="ChEBI" id="CHEBI:597326"/>
    </ligand>
</feature>
<evidence type="ECO:0000256" key="5">
    <source>
        <dbReference type="ARBA" id="ARBA00022691"/>
    </source>
</evidence>
<dbReference type="NCBIfam" id="TIGR00508">
    <property type="entry name" value="bioA"/>
    <property type="match status" value="1"/>
</dbReference>
<feature type="binding site" evidence="9">
    <location>
        <position position="397"/>
    </location>
    <ligand>
        <name>substrate</name>
    </ligand>
</feature>
<evidence type="ECO:0000256" key="2">
    <source>
        <dbReference type="ARBA" id="ARBA00005063"/>
    </source>
</evidence>
<dbReference type="InterPro" id="IPR015422">
    <property type="entry name" value="PyrdxlP-dep_Trfase_small"/>
</dbReference>
<keyword evidence="5 9" id="KW-0949">S-adenosyl-L-methionine</keyword>
<evidence type="ECO:0000256" key="9">
    <source>
        <dbReference type="HAMAP-Rule" id="MF_00834"/>
    </source>
</evidence>
<keyword evidence="3 9" id="KW-0032">Aminotransferase</keyword>
<evidence type="ECO:0000256" key="7">
    <source>
        <dbReference type="ARBA" id="ARBA00022898"/>
    </source>
</evidence>
<dbReference type="Gene3D" id="3.40.640.10">
    <property type="entry name" value="Type I PLP-dependent aspartate aminotransferase-like (Major domain)"/>
    <property type="match status" value="1"/>
</dbReference>
<evidence type="ECO:0000256" key="1">
    <source>
        <dbReference type="ARBA" id="ARBA00001933"/>
    </source>
</evidence>
<keyword evidence="11" id="KW-1185">Reference proteome</keyword>
<dbReference type="Pfam" id="PF00202">
    <property type="entry name" value="Aminotran_3"/>
    <property type="match status" value="1"/>
</dbReference>
<dbReference type="GO" id="GO:0004141">
    <property type="term" value="F:dethiobiotin synthase activity"/>
    <property type="evidence" value="ECO:0007669"/>
    <property type="project" value="TreeGrafter"/>
</dbReference>
<dbReference type="GO" id="GO:0004015">
    <property type="term" value="F:adenosylmethionine-8-amino-7-oxononanoate transaminase activity"/>
    <property type="evidence" value="ECO:0007669"/>
    <property type="project" value="UniProtKB-UniRule"/>
</dbReference>
<protein>
    <recommendedName>
        <fullName evidence="9">Adenosylmethionine-8-amino-7-oxononanoate aminotransferase</fullName>
        <ecNumber evidence="9">2.6.1.62</ecNumber>
    </recommendedName>
    <alternativeName>
        <fullName evidence="9">7,8-diamino-pelargonic acid aminotransferase</fullName>
        <shortName evidence="9">DAPA AT</shortName>
        <shortName evidence="9">DAPA aminotransferase</shortName>
    </alternativeName>
    <alternativeName>
        <fullName evidence="9">7,8-diaminononanoate synthase</fullName>
        <shortName evidence="9">DANS</shortName>
    </alternativeName>
    <alternativeName>
        <fullName evidence="9">Diaminopelargonic acid synthase</fullName>
    </alternativeName>
</protein>
<comment type="subcellular location">
    <subcellularLocation>
        <location evidence="9">Cytoplasm</location>
    </subcellularLocation>
</comment>
<dbReference type="EMBL" id="CP042476">
    <property type="protein sequence ID" value="QED38288.1"/>
    <property type="molecule type" value="Genomic_DNA"/>
</dbReference>
<dbReference type="AlphaFoldDB" id="A0A5B8YM26"/>
<dbReference type="SUPFAM" id="SSF53383">
    <property type="entry name" value="PLP-dependent transferases"/>
    <property type="match status" value="1"/>
</dbReference>
<dbReference type="PANTHER" id="PTHR42684:SF3">
    <property type="entry name" value="ADENOSYLMETHIONINE-8-AMINO-7-OXONONANOATE AMINOTRANSFERASE"/>
    <property type="match status" value="1"/>
</dbReference>
<dbReference type="PANTHER" id="PTHR42684">
    <property type="entry name" value="ADENOSYLMETHIONINE-8-AMINO-7-OXONONANOATE AMINOTRANSFERASE"/>
    <property type="match status" value="1"/>
</dbReference>
<organism evidence="10 11">
    <name type="scientific">Antarcticibacterium arcticum</name>
    <dbReference type="NCBI Taxonomy" id="2585771"/>
    <lineage>
        <taxon>Bacteria</taxon>
        <taxon>Pseudomonadati</taxon>
        <taxon>Bacteroidota</taxon>
        <taxon>Flavobacteriia</taxon>
        <taxon>Flavobacteriales</taxon>
        <taxon>Flavobacteriaceae</taxon>
        <taxon>Antarcticibacterium</taxon>
    </lineage>
</organism>
<comment type="catalytic activity">
    <reaction evidence="8 9">
        <text>(8S)-8-amino-7-oxononanoate + S-adenosyl-L-methionine = S-adenosyl-4-methylsulfanyl-2-oxobutanoate + (7R,8S)-7,8-diammoniononanoate</text>
        <dbReference type="Rhea" id="RHEA:16861"/>
        <dbReference type="ChEBI" id="CHEBI:16490"/>
        <dbReference type="ChEBI" id="CHEBI:59789"/>
        <dbReference type="ChEBI" id="CHEBI:149468"/>
        <dbReference type="ChEBI" id="CHEBI:149469"/>
        <dbReference type="EC" id="2.6.1.62"/>
    </reaction>
</comment>
<dbReference type="InterPro" id="IPR005815">
    <property type="entry name" value="BioA"/>
</dbReference>
<evidence type="ECO:0000256" key="6">
    <source>
        <dbReference type="ARBA" id="ARBA00022756"/>
    </source>
</evidence>
<keyword evidence="4 9" id="KW-0808">Transferase</keyword>
<dbReference type="CDD" id="cd00610">
    <property type="entry name" value="OAT_like"/>
    <property type="match status" value="1"/>
</dbReference>
<evidence type="ECO:0000256" key="4">
    <source>
        <dbReference type="ARBA" id="ARBA00022679"/>
    </source>
</evidence>
<accession>A0A5B8YM26</accession>
<dbReference type="EC" id="2.6.1.62" evidence="9"/>
<dbReference type="KEGG" id="anp:FK178_11440"/>
<evidence type="ECO:0000256" key="3">
    <source>
        <dbReference type="ARBA" id="ARBA00022576"/>
    </source>
</evidence>
<dbReference type="InterPro" id="IPR005814">
    <property type="entry name" value="Aminotrans_3"/>
</dbReference>
<feature type="binding site" evidence="9">
    <location>
        <position position="59"/>
    </location>
    <ligand>
        <name>substrate</name>
    </ligand>
</feature>
<dbReference type="GO" id="GO:0051537">
    <property type="term" value="F:2 iron, 2 sulfur cluster binding"/>
    <property type="evidence" value="ECO:0007669"/>
    <property type="project" value="UniProtKB-KW"/>
</dbReference>
<comment type="function">
    <text evidence="9">Catalyzes the transfer of the alpha-amino group from S-adenosyl-L-methionine (SAM) to 7-keto-8-aminopelargonic acid (KAPA) to form 7,8-diaminopelargonic acid (DAPA). It is the only aminotransferase known to utilize SAM as an amino donor.</text>
</comment>
<name>A0A5B8YM26_9FLAO</name>
<keyword evidence="7 9" id="KW-0663">Pyridoxal phosphate</keyword>
<feature type="binding site" evidence="9">
    <location>
        <begin position="119"/>
        <end position="120"/>
    </location>
    <ligand>
        <name>pyridoxal 5'-phosphate</name>
        <dbReference type="ChEBI" id="CHEBI:597326"/>
    </ligand>
</feature>